<proteinExistence type="predicted"/>
<sequence>MTARHLLLVGGGHSHVEVMRRLGQRPLPGIRVTLLSRDRFTPYSGMLPGYIAGHYRYRDVHIDLQALAARAGIEFIPASATGLDRMARTLITASGAAYPYDAVSLDIGSTPDPGQTGADRHAVAAKPIDGFDARWRALLERVCADPRPRRIAVVGGGAGGVELVLAMQHRLTAELQARGADPSVLRFALYTRGASVLPTHNPRVRRRFQRLLARRHIGLHCGEAVTAVDAHGLTTADGRHHDAEEVIWVTRARGADWLTTTGLALDAQGFIRVGDTLQSVTDAGVFAAGDIASMDNQPRAKAGVIAVRQGPPLAHNLRRFLRDQPLRPYHPQRRWLALVTTGDRHAVASRGAFSIGGRLVWHFKDWIDRRFMRRYRGARDATSSV</sequence>
<dbReference type="GO" id="GO:0019646">
    <property type="term" value="P:aerobic electron transport chain"/>
    <property type="evidence" value="ECO:0007669"/>
    <property type="project" value="TreeGrafter"/>
</dbReference>
<feature type="domain" description="FAD/NAD(P)-binding" evidence="5">
    <location>
        <begin position="6"/>
        <end position="310"/>
    </location>
</feature>
<dbReference type="AlphaFoldDB" id="A0A557RMZ6"/>
<evidence type="ECO:0000256" key="2">
    <source>
        <dbReference type="ARBA" id="ARBA00022630"/>
    </source>
</evidence>
<keyword evidence="2" id="KW-0285">Flavoprotein</keyword>
<reference evidence="6 7" key="1">
    <citation type="submission" date="2019-07" db="EMBL/GenBank/DDBJ databases">
        <title>Reclasification of Spiribacter aquaticus.</title>
        <authorList>
            <person name="Leon M.J."/>
            <person name="Sanchez-Porro C."/>
            <person name="Ventosa A."/>
        </authorList>
    </citation>
    <scope>NUCLEOTIDE SEQUENCE [LARGE SCALE GENOMIC DNA]</scope>
    <source>
        <strain evidence="6 7">SP30</strain>
    </source>
</reference>
<evidence type="ECO:0000313" key="7">
    <source>
        <dbReference type="Proteomes" id="UP000316688"/>
    </source>
</evidence>
<dbReference type="InterPro" id="IPR051169">
    <property type="entry name" value="NADH-Q_oxidoreductase"/>
</dbReference>
<dbReference type="Gene3D" id="3.50.50.100">
    <property type="match status" value="1"/>
</dbReference>
<dbReference type="Proteomes" id="UP000316688">
    <property type="component" value="Unassembled WGS sequence"/>
</dbReference>
<dbReference type="NCBIfam" id="TIGR03169">
    <property type="entry name" value="Nterm_to_SelD"/>
    <property type="match status" value="1"/>
</dbReference>
<comment type="caution">
    <text evidence="6">The sequence shown here is derived from an EMBL/GenBank/DDBJ whole genome shotgun (WGS) entry which is preliminary data.</text>
</comment>
<dbReference type="Pfam" id="PF07992">
    <property type="entry name" value="Pyr_redox_2"/>
    <property type="match status" value="1"/>
</dbReference>
<keyword evidence="4" id="KW-0560">Oxidoreductase</keyword>
<accession>A0A557RMZ6</accession>
<dbReference type="RefSeq" id="WP_144347061.1">
    <property type="nucleotide sequence ID" value="NZ_VMKP01000001.1"/>
</dbReference>
<dbReference type="InterPro" id="IPR023753">
    <property type="entry name" value="FAD/NAD-binding_dom"/>
</dbReference>
<evidence type="ECO:0000256" key="3">
    <source>
        <dbReference type="ARBA" id="ARBA00022827"/>
    </source>
</evidence>
<dbReference type="EMBL" id="VMKP01000001">
    <property type="protein sequence ID" value="TVO66547.1"/>
    <property type="molecule type" value="Genomic_DNA"/>
</dbReference>
<evidence type="ECO:0000313" key="6">
    <source>
        <dbReference type="EMBL" id="TVO66547.1"/>
    </source>
</evidence>
<gene>
    <name evidence="6" type="ORF">FPL11_02375</name>
</gene>
<dbReference type="PANTHER" id="PTHR42913:SF9">
    <property type="entry name" value="SLR1591 PROTEIN"/>
    <property type="match status" value="1"/>
</dbReference>
<dbReference type="InterPro" id="IPR036188">
    <property type="entry name" value="FAD/NAD-bd_sf"/>
</dbReference>
<evidence type="ECO:0000259" key="5">
    <source>
        <dbReference type="Pfam" id="PF07992"/>
    </source>
</evidence>
<dbReference type="PANTHER" id="PTHR42913">
    <property type="entry name" value="APOPTOSIS-INDUCING FACTOR 1"/>
    <property type="match status" value="1"/>
</dbReference>
<evidence type="ECO:0000256" key="1">
    <source>
        <dbReference type="ARBA" id="ARBA00001974"/>
    </source>
</evidence>
<comment type="cofactor">
    <cofactor evidence="1">
        <name>FAD</name>
        <dbReference type="ChEBI" id="CHEBI:57692"/>
    </cofactor>
</comment>
<evidence type="ECO:0000256" key="4">
    <source>
        <dbReference type="ARBA" id="ARBA00023002"/>
    </source>
</evidence>
<dbReference type="InterPro" id="IPR017584">
    <property type="entry name" value="Pyridine_nucleo_diS_OxRdtase_N"/>
</dbReference>
<keyword evidence="7" id="KW-1185">Reference proteome</keyword>
<dbReference type="GO" id="GO:0003955">
    <property type="term" value="F:NAD(P)H dehydrogenase (quinone) activity"/>
    <property type="evidence" value="ECO:0007669"/>
    <property type="project" value="TreeGrafter"/>
</dbReference>
<name>A0A557RMZ6_9GAMM</name>
<dbReference type="SUPFAM" id="SSF51905">
    <property type="entry name" value="FAD/NAD(P)-binding domain"/>
    <property type="match status" value="2"/>
</dbReference>
<dbReference type="PRINTS" id="PR00368">
    <property type="entry name" value="FADPNR"/>
</dbReference>
<keyword evidence="3" id="KW-0274">FAD</keyword>
<protein>
    <recommendedName>
        <fullName evidence="5">FAD/NAD(P)-binding domain-containing protein</fullName>
    </recommendedName>
</protein>
<organism evidence="6 7">
    <name type="scientific">Spiribacter aquaticus</name>
    <dbReference type="NCBI Taxonomy" id="1935996"/>
    <lineage>
        <taxon>Bacteria</taxon>
        <taxon>Pseudomonadati</taxon>
        <taxon>Pseudomonadota</taxon>
        <taxon>Gammaproteobacteria</taxon>
        <taxon>Chromatiales</taxon>
        <taxon>Ectothiorhodospiraceae</taxon>
        <taxon>Spiribacter</taxon>
    </lineage>
</organism>